<evidence type="ECO:0000313" key="8">
    <source>
        <dbReference type="EMBL" id="AWS00939.1"/>
    </source>
</evidence>
<dbReference type="GO" id="GO:0000976">
    <property type="term" value="F:transcription cis-regulatory region binding"/>
    <property type="evidence" value="ECO:0007669"/>
    <property type="project" value="TreeGrafter"/>
</dbReference>
<evidence type="ECO:0000259" key="7">
    <source>
        <dbReference type="PROSITE" id="PS50888"/>
    </source>
</evidence>
<dbReference type="InterPro" id="IPR036638">
    <property type="entry name" value="HLH_DNA-bd_sf"/>
</dbReference>
<dbReference type="Gene3D" id="4.10.280.10">
    <property type="entry name" value="Helix-loop-helix DNA-binding domain"/>
    <property type="match status" value="1"/>
</dbReference>
<dbReference type="GO" id="GO:0003700">
    <property type="term" value="F:DNA-binding transcription factor activity"/>
    <property type="evidence" value="ECO:0007669"/>
    <property type="project" value="InterPro"/>
</dbReference>
<keyword evidence="4 5" id="KW-0539">Nucleus</keyword>
<name>A0A2U9IXW5_CATRO</name>
<dbReference type="InterPro" id="IPR045084">
    <property type="entry name" value="AIB/MYC-like"/>
</dbReference>
<evidence type="ECO:0000256" key="3">
    <source>
        <dbReference type="ARBA" id="ARBA00023163"/>
    </source>
</evidence>
<dbReference type="Pfam" id="PF00010">
    <property type="entry name" value="HLH"/>
    <property type="match status" value="1"/>
</dbReference>
<feature type="region of interest" description="Disordered" evidence="6">
    <location>
        <begin position="408"/>
        <end position="428"/>
    </location>
</feature>
<dbReference type="PANTHER" id="PTHR11514:SF40">
    <property type="entry name" value="TRANSCRIPTION FACTOR BHLH14"/>
    <property type="match status" value="1"/>
</dbReference>
<dbReference type="GO" id="GO:0046983">
    <property type="term" value="F:protein dimerization activity"/>
    <property type="evidence" value="ECO:0007669"/>
    <property type="project" value="InterPro"/>
</dbReference>
<gene>
    <name evidence="8" type="primary">MYC2c</name>
</gene>
<keyword evidence="3 5" id="KW-0804">Transcription</keyword>
<dbReference type="Pfam" id="PF14215">
    <property type="entry name" value="bHLH-MYC_N"/>
    <property type="match status" value="1"/>
</dbReference>
<evidence type="ECO:0000256" key="2">
    <source>
        <dbReference type="ARBA" id="ARBA00023015"/>
    </source>
</evidence>
<evidence type="ECO:0000256" key="4">
    <source>
        <dbReference type="ARBA" id="ARBA00023242"/>
    </source>
</evidence>
<accession>A0A2U9IXW5</accession>
<dbReference type="InterPro" id="IPR011598">
    <property type="entry name" value="bHLH_dom"/>
</dbReference>
<dbReference type="GO" id="GO:0005634">
    <property type="term" value="C:nucleus"/>
    <property type="evidence" value="ECO:0007669"/>
    <property type="project" value="UniProtKB-SubCell"/>
</dbReference>
<evidence type="ECO:0000256" key="6">
    <source>
        <dbReference type="SAM" id="MobiDB-lite"/>
    </source>
</evidence>
<dbReference type="PANTHER" id="PTHR11514">
    <property type="entry name" value="MYC"/>
    <property type="match status" value="1"/>
</dbReference>
<comment type="subcellular location">
    <subcellularLocation>
        <location evidence="1 5">Nucleus</location>
    </subcellularLocation>
</comment>
<feature type="compositionally biased region" description="Low complexity" evidence="6">
    <location>
        <begin position="408"/>
        <end position="424"/>
    </location>
</feature>
<dbReference type="InterPro" id="IPR025610">
    <property type="entry name" value="MYC/MYB_N"/>
</dbReference>
<dbReference type="PROSITE" id="PS50888">
    <property type="entry name" value="BHLH"/>
    <property type="match status" value="1"/>
</dbReference>
<proteinExistence type="evidence at transcript level"/>
<dbReference type="OrthoDB" id="1926382at2759"/>
<dbReference type="EMBL" id="MG676661">
    <property type="protein sequence ID" value="AWS00939.1"/>
    <property type="molecule type" value="mRNA"/>
</dbReference>
<sequence>MNEFLVKENNDNPLTLQQKLQYVLRSQTDWWSYAIFWQPSNDDHGRLVLGWGDGHFKGTKNDDAPQLLPNNNHLRSPTHHHHQSERKKLMKEIQALIGENNDNDDDDASLSIDCDVTDAEWFYVMSLARSFSPDDGGVPGRAFSSGSMVWLIGDEQLQLYNCDRAKEAHTHGLQTFVCIPTSSGVLELGSNDLIPQNWSLVRLAKYLFDSLVDDLIIKPPAEPSAPDPAPAPAPAPHEKLMETLNTNQTSFPDFEFVTEAAAKAISYLDSDNSDSDCMLINVVDATTTNNHNHNHSVVEVEVEVERKVVVTGKKRGRKPGVRRETPLDHVEAERQRREKLNQRFCALRSVVPNVSRMDKASLLADAVSYINELKAKLAEMERKESSSLSSKGKKVIKAELSDNHSTTCTTTSVVDQSSTTTTSSGGLRRPGAGFAVEVRIVGEDAMIRVQSESSNYPAARLMNALRDLEFKLHHASMSNVDDLMLQDVVIKVPPTAAAAARGMQCTTENGLKAALLQRLEPERDWRKATS</sequence>
<organism evidence="8">
    <name type="scientific">Catharanthus roseus</name>
    <name type="common">Madagascar periwinkle</name>
    <name type="synonym">Vinca rosea</name>
    <dbReference type="NCBI Taxonomy" id="4058"/>
    <lineage>
        <taxon>Eukaryota</taxon>
        <taxon>Viridiplantae</taxon>
        <taxon>Streptophyta</taxon>
        <taxon>Embryophyta</taxon>
        <taxon>Tracheophyta</taxon>
        <taxon>Spermatophyta</taxon>
        <taxon>Magnoliopsida</taxon>
        <taxon>eudicotyledons</taxon>
        <taxon>Gunneridae</taxon>
        <taxon>Pentapetalae</taxon>
        <taxon>asterids</taxon>
        <taxon>lamiids</taxon>
        <taxon>Gentianales</taxon>
        <taxon>Apocynaceae</taxon>
        <taxon>Rauvolfioideae</taxon>
        <taxon>Vinceae</taxon>
        <taxon>Catharanthinae</taxon>
        <taxon>Catharanthus</taxon>
    </lineage>
</organism>
<feature type="domain" description="BHLH" evidence="7">
    <location>
        <begin position="324"/>
        <end position="373"/>
    </location>
</feature>
<keyword evidence="2 5" id="KW-0805">Transcription regulation</keyword>
<evidence type="ECO:0000256" key="1">
    <source>
        <dbReference type="ARBA" id="ARBA00004123"/>
    </source>
</evidence>
<reference evidence="8" key="1">
    <citation type="journal article" date="2018" name="Metab. Eng.">
        <title>An engineered combinatorial module of transcription factors boosts production of monoterpenoid indole alkaloids in Catharanthus roseus.</title>
        <authorList>
            <person name="Schweizer F."/>
            <person name="Colinas M."/>
            <person name="Pollier J."/>
            <person name="Van Moerkercke A."/>
            <person name="Bossche R.V."/>
            <person name="de Clercq R."/>
            <person name="Goossens A."/>
        </authorList>
    </citation>
    <scope>NUCLEOTIDE SEQUENCE</scope>
</reference>
<dbReference type="SUPFAM" id="SSF47459">
    <property type="entry name" value="HLH, helix-loop-helix DNA-binding domain"/>
    <property type="match status" value="1"/>
</dbReference>
<protein>
    <recommendedName>
        <fullName evidence="5">Transcription factor</fullName>
        <shortName evidence="5">bHLH transcription factor</shortName>
    </recommendedName>
    <alternativeName>
        <fullName evidence="5">Basic helix-loop-helix protein</fullName>
    </alternativeName>
</protein>
<dbReference type="AlphaFoldDB" id="A0A2U9IXW5"/>
<evidence type="ECO:0000256" key="5">
    <source>
        <dbReference type="RuleBase" id="RU369104"/>
    </source>
</evidence>
<dbReference type="SMART" id="SM00353">
    <property type="entry name" value="HLH"/>
    <property type="match status" value="1"/>
</dbReference>